<dbReference type="PANTHER" id="PTHR43267:SF1">
    <property type="entry name" value="TRNA THREONYLCARBAMOYLADENOSINE DEHYDRATASE"/>
    <property type="match status" value="1"/>
</dbReference>
<dbReference type="RefSeq" id="WP_155307776.1">
    <property type="nucleotide sequence ID" value="NZ_AP021875.1"/>
</dbReference>
<dbReference type="Proteomes" id="UP000427769">
    <property type="component" value="Chromosome"/>
</dbReference>
<keyword evidence="3" id="KW-1185">Reference proteome</keyword>
<reference evidence="2 3" key="1">
    <citation type="submission" date="2019-11" db="EMBL/GenBank/DDBJ databases">
        <title>Comparative genomics of hydrocarbon-degrading Desulfosarcina strains.</title>
        <authorList>
            <person name="Watanabe M."/>
            <person name="Kojima H."/>
            <person name="Fukui M."/>
        </authorList>
    </citation>
    <scope>NUCLEOTIDE SEQUENCE [LARGE SCALE GENOMIC DNA]</scope>
    <source>
        <strain evidence="2 3">PP31</strain>
    </source>
</reference>
<dbReference type="GO" id="GO:0061504">
    <property type="term" value="P:cyclic threonylcarbamoyladenosine biosynthetic process"/>
    <property type="evidence" value="ECO:0007669"/>
    <property type="project" value="TreeGrafter"/>
</dbReference>
<dbReference type="Pfam" id="PF00899">
    <property type="entry name" value="ThiF"/>
    <property type="match status" value="1"/>
</dbReference>
<dbReference type="GO" id="GO:0061503">
    <property type="term" value="F:tRNA threonylcarbamoyladenosine dehydratase"/>
    <property type="evidence" value="ECO:0007669"/>
    <property type="project" value="TreeGrafter"/>
</dbReference>
<proteinExistence type="predicted"/>
<evidence type="ECO:0000313" key="2">
    <source>
        <dbReference type="EMBL" id="BBO79221.1"/>
    </source>
</evidence>
<dbReference type="InterPro" id="IPR000594">
    <property type="entry name" value="ThiF_NAD_FAD-bd"/>
</dbReference>
<dbReference type="InterPro" id="IPR035985">
    <property type="entry name" value="Ubiquitin-activating_enz"/>
</dbReference>
<gene>
    <name evidence="2" type="ORF">DSCW_66380</name>
</gene>
<dbReference type="AlphaFoldDB" id="A0A5K7ZHC3"/>
<organism evidence="2 3">
    <name type="scientific">Desulfosarcina widdelii</name>
    <dbReference type="NCBI Taxonomy" id="947919"/>
    <lineage>
        <taxon>Bacteria</taxon>
        <taxon>Pseudomonadati</taxon>
        <taxon>Thermodesulfobacteriota</taxon>
        <taxon>Desulfobacteria</taxon>
        <taxon>Desulfobacterales</taxon>
        <taxon>Desulfosarcinaceae</taxon>
        <taxon>Desulfosarcina</taxon>
    </lineage>
</organism>
<protein>
    <submittedName>
        <fullName evidence="2">Thiazole biosynthesis protein ThiF</fullName>
    </submittedName>
</protein>
<dbReference type="OrthoDB" id="9804286at2"/>
<evidence type="ECO:0000259" key="1">
    <source>
        <dbReference type="Pfam" id="PF00899"/>
    </source>
</evidence>
<dbReference type="PANTHER" id="PTHR43267">
    <property type="entry name" value="TRNA THREONYLCARBAMOYLADENOSINE DEHYDRATASE"/>
    <property type="match status" value="1"/>
</dbReference>
<dbReference type="CDD" id="cd00757">
    <property type="entry name" value="ThiF_MoeB_HesA_family"/>
    <property type="match status" value="1"/>
</dbReference>
<feature type="domain" description="THIF-type NAD/FAD binding fold" evidence="1">
    <location>
        <begin position="61"/>
        <end position="285"/>
    </location>
</feature>
<dbReference type="GO" id="GO:0008641">
    <property type="term" value="F:ubiquitin-like modifier activating enzyme activity"/>
    <property type="evidence" value="ECO:0007669"/>
    <property type="project" value="InterPro"/>
</dbReference>
<name>A0A5K7ZHC3_9BACT</name>
<dbReference type="EMBL" id="AP021875">
    <property type="protein sequence ID" value="BBO79221.1"/>
    <property type="molecule type" value="Genomic_DNA"/>
</dbReference>
<dbReference type="Gene3D" id="3.40.50.720">
    <property type="entry name" value="NAD(P)-binding Rossmann-like Domain"/>
    <property type="match status" value="1"/>
</dbReference>
<dbReference type="InterPro" id="IPR045886">
    <property type="entry name" value="ThiF/MoeB/HesA"/>
</dbReference>
<dbReference type="SUPFAM" id="SSF69572">
    <property type="entry name" value="Activating enzymes of the ubiquitin-like proteins"/>
    <property type="match status" value="1"/>
</dbReference>
<evidence type="ECO:0000313" key="3">
    <source>
        <dbReference type="Proteomes" id="UP000427769"/>
    </source>
</evidence>
<dbReference type="KEGG" id="dwd:DSCW_66380"/>
<accession>A0A5K7ZHC3</accession>
<sequence>MQNTIDSRLKLLARDGTLADGTPCRVISDNDTMRLAREMGVSGWQVEVRALERKILPDRYLRNRKSLSMEDQIRLLKAHVCIVGLGGLGGLVTESLARMGVGRLKLVDGDVFETHNLNRQLLCTTDAVGTSKADAAARRVAAIHPGIEVTVGGGNLTPSNALEILRGCDLAVDCLDNIPSRFALAATATETAVPLVSAAVAGLSGHITTFFPDGPGLESIYGPEDPHRAFKGDEIRQGCLAPAVNLMASLECVEVLNVLLDRPGTLKNRLLVVDLNDYTFETVALS</sequence>